<evidence type="ECO:0000313" key="2">
    <source>
        <dbReference type="EMBL" id="MBA4636959.1"/>
    </source>
</evidence>
<proteinExistence type="predicted"/>
<name>A0A7C8Z8S4_OPUST</name>
<accession>A0A7C8Z8S4</accession>
<protein>
    <submittedName>
        <fullName evidence="2">Uncharacterized protein</fullName>
    </submittedName>
</protein>
<dbReference type="EMBL" id="GISG01102398">
    <property type="protein sequence ID" value="MBA4636959.1"/>
    <property type="molecule type" value="Transcribed_RNA"/>
</dbReference>
<reference evidence="2" key="2">
    <citation type="submission" date="2020-07" db="EMBL/GenBank/DDBJ databases">
        <authorList>
            <person name="Vera ALvarez R."/>
            <person name="Arias-Moreno D.M."/>
            <person name="Jimenez-Jacinto V."/>
            <person name="Jimenez-Bremont J.F."/>
            <person name="Swaminathan K."/>
            <person name="Moose S.P."/>
            <person name="Guerrero-Gonzalez M.L."/>
            <person name="Marino-Ramirez L."/>
            <person name="Landsman D."/>
            <person name="Rodriguez-Kessler M."/>
            <person name="Delgado-Sanchez P."/>
        </authorList>
    </citation>
    <scope>NUCLEOTIDE SEQUENCE</scope>
    <source>
        <tissue evidence="2">Cladode</tissue>
    </source>
</reference>
<dbReference type="AlphaFoldDB" id="A0A7C8Z8S4"/>
<reference evidence="2" key="1">
    <citation type="journal article" date="2013" name="J. Plant Res.">
        <title>Effect of fungi and light on seed germination of three Opuntia species from semiarid lands of central Mexico.</title>
        <authorList>
            <person name="Delgado-Sanchez P."/>
            <person name="Jimenez-Bremont J.F."/>
            <person name="Guerrero-Gonzalez Mde L."/>
            <person name="Flores J."/>
        </authorList>
    </citation>
    <scope>NUCLEOTIDE SEQUENCE</scope>
    <source>
        <tissue evidence="2">Cladode</tissue>
    </source>
</reference>
<feature type="region of interest" description="Disordered" evidence="1">
    <location>
        <begin position="17"/>
        <end position="80"/>
    </location>
</feature>
<evidence type="ECO:0000256" key="1">
    <source>
        <dbReference type="SAM" id="MobiDB-lite"/>
    </source>
</evidence>
<sequence length="120" mass="13022">MLDLRSDNCVLNGPTSCFSNPCTENRRTPASKAARRRRRTHPQREETTQQNTYGLAADAVGDGGSRRRPQVDGGSRRRPQVAAAAAAVRVRVLVCGGKMEVEYLVAGGISLDLCRAILQL</sequence>
<organism evidence="2">
    <name type="scientific">Opuntia streptacantha</name>
    <name type="common">Prickly pear cactus</name>
    <name type="synonym">Opuntia cardona</name>
    <dbReference type="NCBI Taxonomy" id="393608"/>
    <lineage>
        <taxon>Eukaryota</taxon>
        <taxon>Viridiplantae</taxon>
        <taxon>Streptophyta</taxon>
        <taxon>Embryophyta</taxon>
        <taxon>Tracheophyta</taxon>
        <taxon>Spermatophyta</taxon>
        <taxon>Magnoliopsida</taxon>
        <taxon>eudicotyledons</taxon>
        <taxon>Gunneridae</taxon>
        <taxon>Pentapetalae</taxon>
        <taxon>Caryophyllales</taxon>
        <taxon>Cactineae</taxon>
        <taxon>Cactaceae</taxon>
        <taxon>Opuntioideae</taxon>
        <taxon>Opuntia</taxon>
    </lineage>
</organism>